<dbReference type="GO" id="GO:0140013">
    <property type="term" value="P:meiotic nuclear division"/>
    <property type="evidence" value="ECO:0007669"/>
    <property type="project" value="TreeGrafter"/>
</dbReference>
<gene>
    <name evidence="2" type="primary">Sycp2l</name>
    <name evidence="2" type="ORF">PROATE_R15607</name>
</gene>
<accession>A0A7K5EZG8</accession>
<feature type="non-terminal residue" evidence="2">
    <location>
        <position position="1"/>
    </location>
</feature>
<feature type="compositionally biased region" description="Low complexity" evidence="1">
    <location>
        <begin position="9"/>
        <end position="24"/>
    </location>
</feature>
<feature type="region of interest" description="Disordered" evidence="1">
    <location>
        <begin position="36"/>
        <end position="108"/>
    </location>
</feature>
<feature type="compositionally biased region" description="Basic and acidic residues" evidence="1">
    <location>
        <begin position="99"/>
        <end position="108"/>
    </location>
</feature>
<dbReference type="Proteomes" id="UP000562415">
    <property type="component" value="Unassembled WGS sequence"/>
</dbReference>
<evidence type="ECO:0000313" key="2">
    <source>
        <dbReference type="EMBL" id="NWS38087.1"/>
    </source>
</evidence>
<comment type="caution">
    <text evidence="2">The sequence shown here is derived from an EMBL/GenBank/DDBJ whole genome shotgun (WGS) entry which is preliminary data.</text>
</comment>
<protein>
    <submittedName>
        <fullName evidence="2">SYC2L protein</fullName>
    </submittedName>
</protein>
<organism evidence="2 3">
    <name type="scientific">Probosciger aterrimus</name>
    <name type="common">Palm cockatoo</name>
    <dbReference type="NCBI Taxonomy" id="141839"/>
    <lineage>
        <taxon>Eukaryota</taxon>
        <taxon>Metazoa</taxon>
        <taxon>Chordata</taxon>
        <taxon>Craniata</taxon>
        <taxon>Vertebrata</taxon>
        <taxon>Euteleostomi</taxon>
        <taxon>Archelosauria</taxon>
        <taxon>Archosauria</taxon>
        <taxon>Dinosauria</taxon>
        <taxon>Saurischia</taxon>
        <taxon>Theropoda</taxon>
        <taxon>Coelurosauria</taxon>
        <taxon>Aves</taxon>
        <taxon>Neognathae</taxon>
        <taxon>Neoaves</taxon>
        <taxon>Telluraves</taxon>
        <taxon>Australaves</taxon>
        <taxon>Psittaciformes</taxon>
        <taxon>Cacatuidae</taxon>
        <taxon>Probosciger</taxon>
    </lineage>
</organism>
<feature type="region of interest" description="Disordered" evidence="1">
    <location>
        <begin position="125"/>
        <end position="152"/>
    </location>
</feature>
<dbReference type="PANTHER" id="PTHR15607">
    <property type="entry name" value="SYNAPTONEMAL COMPLEX PROTEIN-RELATED"/>
    <property type="match status" value="1"/>
</dbReference>
<proteinExistence type="predicted"/>
<evidence type="ECO:0000256" key="1">
    <source>
        <dbReference type="SAM" id="MobiDB-lite"/>
    </source>
</evidence>
<feature type="region of interest" description="Disordered" evidence="1">
    <location>
        <begin position="1"/>
        <end position="24"/>
    </location>
</feature>
<evidence type="ECO:0000313" key="3">
    <source>
        <dbReference type="Proteomes" id="UP000562415"/>
    </source>
</evidence>
<sequence>SNYRKHLFSESNNENTSTSQSEKSWILDFQKQSLPKVHDYTRKRSRVRSKLKVLPVSSASSGSDYQTKKQEASGRRAQREMLRKKSPPSSKGDAPTADLDDKTLSKELEEGQLLLDASAKSYSSDEEVTQKFHNASGELSREEESFKRKDSDMLSGTATKKLKYSSWERSNLSTDNSYKSRKLVDSVEKEVEIQTGKEMDDNVDDVFFSEMLHEDFSDSGVITAFESFIGQLKKLFLSRYKRMETSAQNALRTSEKKVSMLLSQIHEC</sequence>
<dbReference type="InterPro" id="IPR024835">
    <property type="entry name" value="SYCP2-like"/>
</dbReference>
<name>A0A7K5EZG8_PROAR</name>
<reference evidence="2 3" key="1">
    <citation type="submission" date="2019-09" db="EMBL/GenBank/DDBJ databases">
        <title>Bird 10,000 Genomes (B10K) Project - Family phase.</title>
        <authorList>
            <person name="Zhang G."/>
        </authorList>
    </citation>
    <scope>NUCLEOTIDE SEQUENCE [LARGE SCALE GENOMIC DNA]</scope>
    <source>
        <strain evidence="2">B10K-DU-017-47</strain>
    </source>
</reference>
<feature type="non-terminal residue" evidence="2">
    <location>
        <position position="268"/>
    </location>
</feature>
<keyword evidence="3" id="KW-1185">Reference proteome</keyword>
<dbReference type="GO" id="GO:0000800">
    <property type="term" value="C:lateral element"/>
    <property type="evidence" value="ECO:0007669"/>
    <property type="project" value="TreeGrafter"/>
</dbReference>
<dbReference type="PANTHER" id="PTHR15607:SF14">
    <property type="entry name" value="SYNAPTONEMAL COMPLEX PROTEIN 2-LIKE"/>
    <property type="match status" value="1"/>
</dbReference>
<feature type="compositionally biased region" description="Basic and acidic residues" evidence="1">
    <location>
        <begin position="139"/>
        <end position="152"/>
    </location>
</feature>
<dbReference type="GO" id="GO:0000779">
    <property type="term" value="C:condensed chromosome, centromeric region"/>
    <property type="evidence" value="ECO:0007669"/>
    <property type="project" value="TreeGrafter"/>
</dbReference>
<dbReference type="AlphaFoldDB" id="A0A7K5EZG8"/>
<dbReference type="OrthoDB" id="10256849at2759"/>
<dbReference type="EMBL" id="VYZH01000128">
    <property type="protein sequence ID" value="NWS38087.1"/>
    <property type="molecule type" value="Genomic_DNA"/>
</dbReference>
<feature type="compositionally biased region" description="Basic and acidic residues" evidence="1">
    <location>
        <begin position="66"/>
        <end position="83"/>
    </location>
</feature>